<dbReference type="Pfam" id="PF01381">
    <property type="entry name" value="HTH_3"/>
    <property type="match status" value="1"/>
</dbReference>
<dbReference type="SUPFAM" id="SSF47413">
    <property type="entry name" value="lambda repressor-like DNA-binding domains"/>
    <property type="match status" value="1"/>
</dbReference>
<evidence type="ECO:0000313" key="2">
    <source>
        <dbReference type="EMBL" id="TPR53400.1"/>
    </source>
</evidence>
<dbReference type="Gene3D" id="1.10.260.40">
    <property type="entry name" value="lambda repressor-like DNA-binding domains"/>
    <property type="match status" value="1"/>
</dbReference>
<name>A0ABY2Z0G7_9BACT</name>
<reference evidence="2" key="1">
    <citation type="submission" date="2019-06" db="EMBL/GenBank/DDBJ databases">
        <title>Mycoplasma neophronis type strain whole genome sequence.</title>
        <authorList>
            <person name="Spergser J."/>
        </authorList>
    </citation>
    <scope>NUCLEOTIDE SEQUENCE [LARGE SCALE GENOMIC DNA]</scope>
    <source>
        <strain evidence="2">DSM 24097</strain>
    </source>
</reference>
<keyword evidence="3" id="KW-1185">Reference proteome</keyword>
<protein>
    <submittedName>
        <fullName evidence="2">Helix-turn-helix domain-containing protein</fullName>
    </submittedName>
</protein>
<dbReference type="InterPro" id="IPR010982">
    <property type="entry name" value="Lambda_DNA-bd_dom_sf"/>
</dbReference>
<dbReference type="PROSITE" id="PS50943">
    <property type="entry name" value="HTH_CROC1"/>
    <property type="match status" value="1"/>
</dbReference>
<sequence>MKDLHLCETSKIKLHGKTFSEELQYYLKKFKMTQRELSLRINVSAKYLNQILNNQFQEISASIIEALEYAFDLEAGSLIQVYNMYVNGEEVNKTKDFKQLTEKFGIQFLMKHPELAMMAKIKVDNDMTDTCKLIMLKKFYGVKKLEDYATYLKEHVMAEYSNYINKPNSIVWMRYCELSLARCVEHEQEGVFRLTFFEMVMKKLLNVMARREQSFTKRIETIKKYLFKKGIILITKPYIHNSFIRAISLKKRGTRYIFLSDMYNNEAFIFFSLLHEVVHCFYPDNSEEQTDIMLEDAYNKWENMTQSNYKAIYDAIHAHEQAHLSHDKDPDADISHIVKLIQERYPYVEFEDRELSNCREDDSNDSEN</sequence>
<feature type="domain" description="HTH cro/C1-type" evidence="1">
    <location>
        <begin position="23"/>
        <end position="78"/>
    </location>
</feature>
<evidence type="ECO:0000259" key="1">
    <source>
        <dbReference type="PROSITE" id="PS50943"/>
    </source>
</evidence>
<dbReference type="SMART" id="SM00530">
    <property type="entry name" value="HTH_XRE"/>
    <property type="match status" value="1"/>
</dbReference>
<evidence type="ECO:0000313" key="3">
    <source>
        <dbReference type="Proteomes" id="UP000316851"/>
    </source>
</evidence>
<accession>A0ABY2Z0G7</accession>
<comment type="caution">
    <text evidence="2">The sequence shown here is derived from an EMBL/GenBank/DDBJ whole genome shotgun (WGS) entry which is preliminary data.</text>
</comment>
<dbReference type="EMBL" id="VHHP01000007">
    <property type="protein sequence ID" value="TPR53400.1"/>
    <property type="molecule type" value="Genomic_DNA"/>
</dbReference>
<organism evidence="2 3">
    <name type="scientific">Metamycoplasma neophronis</name>
    <dbReference type="NCBI Taxonomy" id="872983"/>
    <lineage>
        <taxon>Bacteria</taxon>
        <taxon>Bacillati</taxon>
        <taxon>Mycoplasmatota</taxon>
        <taxon>Mycoplasmoidales</taxon>
        <taxon>Metamycoplasmataceae</taxon>
        <taxon>Metamycoplasma</taxon>
    </lineage>
</organism>
<dbReference type="Proteomes" id="UP000316851">
    <property type="component" value="Unassembled WGS sequence"/>
</dbReference>
<proteinExistence type="predicted"/>
<dbReference type="RefSeq" id="WP_140915001.1">
    <property type="nucleotide sequence ID" value="NZ_VHHP01000007.1"/>
</dbReference>
<gene>
    <name evidence="2" type="ORF">FJR74_02710</name>
</gene>
<dbReference type="InterPro" id="IPR001387">
    <property type="entry name" value="Cro/C1-type_HTH"/>
</dbReference>
<dbReference type="CDD" id="cd00093">
    <property type="entry name" value="HTH_XRE"/>
    <property type="match status" value="1"/>
</dbReference>